<reference evidence="3 4" key="1">
    <citation type="journal article" date="2019" name="Genome Biol. Evol.">
        <title>Insights into the evolution of the New World diploid cottons (Gossypium, subgenus Houzingenia) based on genome sequencing.</title>
        <authorList>
            <person name="Grover C.E."/>
            <person name="Arick M.A. 2nd"/>
            <person name="Thrash A."/>
            <person name="Conover J.L."/>
            <person name="Sanders W.S."/>
            <person name="Peterson D.G."/>
            <person name="Frelichowski J.E."/>
            <person name="Scheffler J.A."/>
            <person name="Scheffler B.E."/>
            <person name="Wendel J.F."/>
        </authorList>
    </citation>
    <scope>NUCLEOTIDE SEQUENCE [LARGE SCALE GENOMIC DNA]</scope>
    <source>
        <strain evidence="3">27</strain>
        <tissue evidence="3">Leaf</tissue>
    </source>
</reference>
<dbReference type="InterPro" id="IPR038765">
    <property type="entry name" value="Papain-like_cys_pep_sf"/>
</dbReference>
<sequence length="322" mass="36294">MRLVRAMQRLFRDEVNVLGWKKSFSQGIGVTVPKARTRDKPMTMTRILVQRGSTGSSSLNLSRSSSLPGPSAFSTHQVPSAAKDGEVNEEVSELVASDEHLECSRSSENKGVKDDPLVENLRNDRNGTSSDAIAEAEKDSTVVGFTSYCKRKRRDKVYGSNVEIQALSEMYNRPIHIYSYSIEVRTMLYCFEIYHFVTLNLNVMLINISCHLLIKLHTNRQSWRRGGSTLIWSLLRRKSSEWAEYLGNDKFKMHVERASTAEPSSSGARSESSKVEGSKEQVLSSWMELVLSMGFSYLQAIEAYSILGDDVESMVLSPRNRE</sequence>
<dbReference type="Gene3D" id="3.90.70.80">
    <property type="match status" value="1"/>
</dbReference>
<keyword evidence="4" id="KW-1185">Reference proteome</keyword>
<accession>A0A7J8QTS9</accession>
<feature type="region of interest" description="Disordered" evidence="1">
    <location>
        <begin position="50"/>
        <end position="128"/>
    </location>
</feature>
<organism evidence="3 4">
    <name type="scientific">Gossypium davidsonii</name>
    <name type="common">Davidson's cotton</name>
    <name type="synonym">Gossypium klotzschianum subsp. davidsonii</name>
    <dbReference type="NCBI Taxonomy" id="34287"/>
    <lineage>
        <taxon>Eukaryota</taxon>
        <taxon>Viridiplantae</taxon>
        <taxon>Streptophyta</taxon>
        <taxon>Embryophyta</taxon>
        <taxon>Tracheophyta</taxon>
        <taxon>Spermatophyta</taxon>
        <taxon>Magnoliopsida</taxon>
        <taxon>eudicotyledons</taxon>
        <taxon>Gunneridae</taxon>
        <taxon>Pentapetalae</taxon>
        <taxon>rosids</taxon>
        <taxon>malvids</taxon>
        <taxon>Malvales</taxon>
        <taxon>Malvaceae</taxon>
        <taxon>Malvoideae</taxon>
        <taxon>Gossypium</taxon>
    </lineage>
</organism>
<dbReference type="Pfam" id="PF02338">
    <property type="entry name" value="OTU"/>
    <property type="match status" value="1"/>
</dbReference>
<feature type="compositionally biased region" description="Low complexity" evidence="1">
    <location>
        <begin position="51"/>
        <end position="71"/>
    </location>
</feature>
<comment type="caution">
    <text evidence="3">The sequence shown here is derived from an EMBL/GenBank/DDBJ whole genome shotgun (WGS) entry which is preliminary data.</text>
</comment>
<name>A0A7J8QTS9_GOSDV</name>
<feature type="compositionally biased region" description="Basic and acidic residues" evidence="1">
    <location>
        <begin position="97"/>
        <end position="125"/>
    </location>
</feature>
<protein>
    <recommendedName>
        <fullName evidence="2">OTU domain-containing protein</fullName>
    </recommendedName>
</protein>
<dbReference type="Proteomes" id="UP000593561">
    <property type="component" value="Unassembled WGS sequence"/>
</dbReference>
<gene>
    <name evidence="3" type="ORF">Godav_017523</name>
</gene>
<evidence type="ECO:0000313" key="3">
    <source>
        <dbReference type="EMBL" id="MBA0604895.1"/>
    </source>
</evidence>
<dbReference type="InterPro" id="IPR003323">
    <property type="entry name" value="OTU_dom"/>
</dbReference>
<dbReference type="AlphaFoldDB" id="A0A7J8QTS9"/>
<proteinExistence type="predicted"/>
<evidence type="ECO:0000313" key="4">
    <source>
        <dbReference type="Proteomes" id="UP000593561"/>
    </source>
</evidence>
<evidence type="ECO:0000256" key="1">
    <source>
        <dbReference type="SAM" id="MobiDB-lite"/>
    </source>
</evidence>
<feature type="domain" description="OTU" evidence="2">
    <location>
        <begin position="126"/>
        <end position="185"/>
    </location>
</feature>
<evidence type="ECO:0000259" key="2">
    <source>
        <dbReference type="Pfam" id="PF02338"/>
    </source>
</evidence>
<dbReference type="EMBL" id="JABFAC010000001">
    <property type="protein sequence ID" value="MBA0604895.1"/>
    <property type="molecule type" value="Genomic_DNA"/>
</dbReference>
<dbReference type="SUPFAM" id="SSF54001">
    <property type="entry name" value="Cysteine proteinases"/>
    <property type="match status" value="1"/>
</dbReference>